<keyword evidence="4" id="KW-0521">NADP</keyword>
<comment type="similarity">
    <text evidence="1">Belongs to the FAD-binding monooxygenase family.</text>
</comment>
<dbReference type="Gene3D" id="3.50.50.60">
    <property type="entry name" value="FAD/NAD(P)-binding domain"/>
    <property type="match status" value="2"/>
</dbReference>
<dbReference type="PANTHER" id="PTHR43098">
    <property type="entry name" value="L-ORNITHINE N(5)-MONOOXYGENASE-RELATED"/>
    <property type="match status" value="1"/>
</dbReference>
<dbReference type="Pfam" id="PF00743">
    <property type="entry name" value="FMO-like"/>
    <property type="match status" value="1"/>
</dbReference>
<evidence type="ECO:0000256" key="4">
    <source>
        <dbReference type="ARBA" id="ARBA00022857"/>
    </source>
</evidence>
<keyword evidence="3" id="KW-0274">FAD</keyword>
<dbReference type="SUPFAM" id="SSF51905">
    <property type="entry name" value="FAD/NAD(P)-binding domain"/>
    <property type="match status" value="2"/>
</dbReference>
<comment type="caution">
    <text evidence="6">The sequence shown here is derived from an EMBL/GenBank/DDBJ whole genome shotgun (WGS) entry which is preliminary data.</text>
</comment>
<evidence type="ECO:0000256" key="1">
    <source>
        <dbReference type="ARBA" id="ARBA00010139"/>
    </source>
</evidence>
<protein>
    <submittedName>
        <fullName evidence="6">Cyclohexanone monooxygenase</fullName>
    </submittedName>
</protein>
<proteinExistence type="inferred from homology"/>
<keyword evidence="7" id="KW-1185">Reference proteome</keyword>
<keyword evidence="5" id="KW-0560">Oxidoreductase</keyword>
<dbReference type="GO" id="GO:0004497">
    <property type="term" value="F:monooxygenase activity"/>
    <property type="evidence" value="ECO:0007669"/>
    <property type="project" value="UniProtKB-KW"/>
</dbReference>
<dbReference type="InterPro" id="IPR050775">
    <property type="entry name" value="FAD-binding_Monooxygenases"/>
</dbReference>
<keyword evidence="6" id="KW-0503">Monooxygenase</keyword>
<dbReference type="EMBL" id="BNAD01000007">
    <property type="protein sequence ID" value="GHE18037.1"/>
    <property type="molecule type" value="Genomic_DNA"/>
</dbReference>
<evidence type="ECO:0000313" key="7">
    <source>
        <dbReference type="Proteomes" id="UP000597341"/>
    </source>
</evidence>
<sequence length="550" mass="60410">MTTTTTTGPRPDATTHVDYDAIVIGAGFGGIYMLHKLRNELGLSVRAYDRAGGVGGTWYWNRYPGALSDTEGFVYRYSFDKDLLQDYDWNTRYLKQADILAYLEHVVERFDLAKDIQLETGIAAAVFDEATNRWTVTTEQGETVTATYVVTALGLLSKINMPNIPGIETFAGDIIHTGAWPDEHEFAGKRVGVIGNGSTGQQVISAVAPEVEHLTVFMRTPQYSVPAGDRPMTADEVSSIKGDFDSIWDQVRSSVVAFGFEESAVPAMSVSEEERQRVFQENWDIGGGFRFMFGTFCDIATDPEANEAAAAFIRSKIKQIVKDPEKARILTPTDLYARRPLCANHYYETFNRDNVSVADLKQHPIVEITPEGVRTADGKVHELDVLILATGFDAVDGNYMAMDLRGRGGQTINEAWADAPTSYLGVSTNGFPNMFMILGPNGPFTNLPPSIETQVEWIGKLVAEARERGAAVEPSVEAEQAWTETCQTIADMTLFPQVDSWIFGANVPGKTKTVMFYIGGLANYRAQLDEVEGTGFKGFEFAPAAQPALA</sequence>
<gene>
    <name evidence="6" type="ORF">GCM10011376_26470</name>
</gene>
<evidence type="ECO:0000256" key="5">
    <source>
        <dbReference type="ARBA" id="ARBA00023002"/>
    </source>
</evidence>
<dbReference type="Proteomes" id="UP000597341">
    <property type="component" value="Unassembled WGS sequence"/>
</dbReference>
<organism evidence="6 7">
    <name type="scientific">Nocardioides flavus</name>
    <name type="common">ex Wang et al. 2016</name>
    <dbReference type="NCBI Taxonomy" id="2058780"/>
    <lineage>
        <taxon>Bacteria</taxon>
        <taxon>Bacillati</taxon>
        <taxon>Actinomycetota</taxon>
        <taxon>Actinomycetes</taxon>
        <taxon>Propionibacteriales</taxon>
        <taxon>Nocardioidaceae</taxon>
        <taxon>Nocardioides</taxon>
    </lineage>
</organism>
<dbReference type="InterPro" id="IPR020946">
    <property type="entry name" value="Flavin_mOase-like"/>
</dbReference>
<name>A0ABQ3HN06_9ACTN</name>
<evidence type="ECO:0000256" key="3">
    <source>
        <dbReference type="ARBA" id="ARBA00022827"/>
    </source>
</evidence>
<dbReference type="RefSeq" id="WP_191279952.1">
    <property type="nucleotide sequence ID" value="NZ_BNAD01000007.1"/>
</dbReference>
<evidence type="ECO:0000313" key="6">
    <source>
        <dbReference type="EMBL" id="GHE18037.1"/>
    </source>
</evidence>
<evidence type="ECO:0000256" key="2">
    <source>
        <dbReference type="ARBA" id="ARBA00022630"/>
    </source>
</evidence>
<accession>A0ABQ3HN06</accession>
<dbReference type="InterPro" id="IPR036188">
    <property type="entry name" value="FAD/NAD-bd_sf"/>
</dbReference>
<keyword evidence="2" id="KW-0285">Flavoprotein</keyword>
<dbReference type="PANTHER" id="PTHR43098:SF5">
    <property type="entry name" value="DUAL-FUNCTIONAL MONOOXYGENASE_METHYLTRANSFERASE PSOF"/>
    <property type="match status" value="1"/>
</dbReference>
<reference evidence="7" key="1">
    <citation type="journal article" date="2019" name="Int. J. Syst. Evol. Microbiol.">
        <title>The Global Catalogue of Microorganisms (GCM) 10K type strain sequencing project: providing services to taxonomists for standard genome sequencing and annotation.</title>
        <authorList>
            <consortium name="The Broad Institute Genomics Platform"/>
            <consortium name="The Broad Institute Genome Sequencing Center for Infectious Disease"/>
            <person name="Wu L."/>
            <person name="Ma J."/>
        </authorList>
    </citation>
    <scope>NUCLEOTIDE SEQUENCE [LARGE SCALE GENOMIC DNA]</scope>
    <source>
        <strain evidence="7">CGMCC 1.12791</strain>
    </source>
</reference>